<dbReference type="EMBL" id="QNQT01000001">
    <property type="protein sequence ID" value="RDU38668.1"/>
    <property type="molecule type" value="Genomic_DNA"/>
</dbReference>
<dbReference type="InterPro" id="IPR011010">
    <property type="entry name" value="DNA_brk_join_enz"/>
</dbReference>
<evidence type="ECO:0000259" key="2">
    <source>
        <dbReference type="PROSITE" id="PS51898"/>
    </source>
</evidence>
<keyword evidence="4" id="KW-1185">Reference proteome</keyword>
<dbReference type="InterPro" id="IPR013762">
    <property type="entry name" value="Integrase-like_cat_sf"/>
</dbReference>
<evidence type="ECO:0000256" key="1">
    <source>
        <dbReference type="ARBA" id="ARBA00023172"/>
    </source>
</evidence>
<evidence type="ECO:0000313" key="3">
    <source>
        <dbReference type="EMBL" id="RDU38668.1"/>
    </source>
</evidence>
<dbReference type="RefSeq" id="WP_115450583.1">
    <property type="nucleotide sequence ID" value="NZ_QNQT01000001.1"/>
</dbReference>
<evidence type="ECO:0000313" key="4">
    <source>
        <dbReference type="Proteomes" id="UP000257144"/>
    </source>
</evidence>
<dbReference type="Proteomes" id="UP000257144">
    <property type="component" value="Unassembled WGS sequence"/>
</dbReference>
<dbReference type="SUPFAM" id="SSF56349">
    <property type="entry name" value="DNA breaking-rejoining enzymes"/>
    <property type="match status" value="1"/>
</dbReference>
<name>A0A3D8GW30_9BACI</name>
<proteinExistence type="predicted"/>
<dbReference type="GO" id="GO:0006310">
    <property type="term" value="P:DNA recombination"/>
    <property type="evidence" value="ECO:0007669"/>
    <property type="project" value="UniProtKB-KW"/>
</dbReference>
<feature type="domain" description="Tyr recombinase" evidence="2">
    <location>
        <begin position="1"/>
        <end position="74"/>
    </location>
</feature>
<dbReference type="Gene3D" id="1.10.443.10">
    <property type="entry name" value="Intergrase catalytic core"/>
    <property type="match status" value="1"/>
</dbReference>
<comment type="caution">
    <text evidence="3">The sequence shown here is derived from an EMBL/GenBank/DDBJ whole genome shotgun (WGS) entry which is preliminary data.</text>
</comment>
<dbReference type="Pfam" id="PF00589">
    <property type="entry name" value="Phage_integrase"/>
    <property type="match status" value="1"/>
</dbReference>
<dbReference type="OrthoDB" id="9803188at2"/>
<organism evidence="3 4">
    <name type="scientific">Neobacillus piezotolerans</name>
    <dbReference type="NCBI Taxonomy" id="2259171"/>
    <lineage>
        <taxon>Bacteria</taxon>
        <taxon>Bacillati</taxon>
        <taxon>Bacillota</taxon>
        <taxon>Bacilli</taxon>
        <taxon>Bacillales</taxon>
        <taxon>Bacillaceae</taxon>
        <taxon>Neobacillus</taxon>
    </lineage>
</organism>
<protein>
    <recommendedName>
        <fullName evidence="2">Tyr recombinase domain-containing protein</fullName>
    </recommendedName>
</protein>
<reference evidence="3 4" key="1">
    <citation type="submission" date="2018-07" db="EMBL/GenBank/DDBJ databases">
        <title>Bacillus sp. YLB-04 draft genome sequence.</title>
        <authorList>
            <person name="Yu L."/>
            <person name="Tang X."/>
        </authorList>
    </citation>
    <scope>NUCLEOTIDE SEQUENCE [LARGE SCALE GENOMIC DNA]</scope>
    <source>
        <strain evidence="3 4">YLB-04</strain>
    </source>
</reference>
<dbReference type="GO" id="GO:0015074">
    <property type="term" value="P:DNA integration"/>
    <property type="evidence" value="ECO:0007669"/>
    <property type="project" value="InterPro"/>
</dbReference>
<dbReference type="InterPro" id="IPR002104">
    <property type="entry name" value="Integrase_catalytic"/>
</dbReference>
<sequence length="81" mass="9055">MAPTEITRALKRCLKVANLPDIRCHDLRHSHATILLKENVHPKIVSARLGHSKINVTMDLYSHLTNSIEGIAVDHLNGLLE</sequence>
<dbReference type="AlphaFoldDB" id="A0A3D8GW30"/>
<dbReference type="GO" id="GO:0003677">
    <property type="term" value="F:DNA binding"/>
    <property type="evidence" value="ECO:0007669"/>
    <property type="project" value="InterPro"/>
</dbReference>
<keyword evidence="1" id="KW-0233">DNA recombination</keyword>
<dbReference type="PROSITE" id="PS51898">
    <property type="entry name" value="TYR_RECOMBINASE"/>
    <property type="match status" value="1"/>
</dbReference>
<gene>
    <name evidence="3" type="ORF">DRW41_03665</name>
</gene>
<accession>A0A3D8GW30</accession>